<keyword evidence="1" id="KW-1133">Transmembrane helix</keyword>
<dbReference type="EMBL" id="FMYH01000003">
    <property type="protein sequence ID" value="SDC58322.1"/>
    <property type="molecule type" value="Genomic_DNA"/>
</dbReference>
<keyword evidence="1" id="KW-0472">Membrane</keyword>
<organism evidence="3 4">
    <name type="scientific">Sanguibacter gelidistatuariae</name>
    <dbReference type="NCBI Taxonomy" id="1814289"/>
    <lineage>
        <taxon>Bacteria</taxon>
        <taxon>Bacillati</taxon>
        <taxon>Actinomycetota</taxon>
        <taxon>Actinomycetes</taxon>
        <taxon>Micrococcales</taxon>
        <taxon>Sanguibacteraceae</taxon>
        <taxon>Sanguibacter</taxon>
    </lineage>
</organism>
<evidence type="ECO:0000256" key="1">
    <source>
        <dbReference type="SAM" id="Phobius"/>
    </source>
</evidence>
<dbReference type="STRING" id="1814289.SAMN05216410_1953"/>
<feature type="transmembrane region" description="Helical" evidence="1">
    <location>
        <begin position="20"/>
        <end position="42"/>
    </location>
</feature>
<dbReference type="RefSeq" id="WP_245701013.1">
    <property type="nucleotide sequence ID" value="NZ_FMYH01000003.1"/>
</dbReference>
<sequence>MIEGRGADLGDRESGSAVAGFLLVSLLVTVMFLGLVQVAVIVHVRSVLIDCAAEGARRASRADRGLADGEDRTRELVTASLSATYARDVVASYVTDGELDLVQVEVSAPIPVIGLWGPAGVITVTGHALREGP</sequence>
<evidence type="ECO:0000313" key="3">
    <source>
        <dbReference type="EMBL" id="SDC58322.1"/>
    </source>
</evidence>
<protein>
    <submittedName>
        <fullName evidence="3">TadE-like protein</fullName>
    </submittedName>
</protein>
<name>A0A1G6MS30_9MICO</name>
<dbReference type="Pfam" id="PF07811">
    <property type="entry name" value="TadE"/>
    <property type="match status" value="1"/>
</dbReference>
<gene>
    <name evidence="3" type="ORF">SAMN05216410_1953</name>
</gene>
<evidence type="ECO:0000259" key="2">
    <source>
        <dbReference type="Pfam" id="PF07811"/>
    </source>
</evidence>
<evidence type="ECO:0000313" key="4">
    <source>
        <dbReference type="Proteomes" id="UP000199039"/>
    </source>
</evidence>
<dbReference type="AlphaFoldDB" id="A0A1G6MS30"/>
<dbReference type="InterPro" id="IPR012495">
    <property type="entry name" value="TadE-like_dom"/>
</dbReference>
<feature type="domain" description="TadE-like" evidence="2">
    <location>
        <begin position="15"/>
        <end position="57"/>
    </location>
</feature>
<proteinExistence type="predicted"/>
<reference evidence="3 4" key="1">
    <citation type="submission" date="2016-09" db="EMBL/GenBank/DDBJ databases">
        <authorList>
            <person name="Capua I."/>
            <person name="De Benedictis P."/>
            <person name="Joannis T."/>
            <person name="Lombin L.H."/>
            <person name="Cattoli G."/>
        </authorList>
    </citation>
    <scope>NUCLEOTIDE SEQUENCE [LARGE SCALE GENOMIC DNA]</scope>
    <source>
        <strain evidence="3 4">ISLP-3</strain>
    </source>
</reference>
<dbReference type="Proteomes" id="UP000199039">
    <property type="component" value="Unassembled WGS sequence"/>
</dbReference>
<accession>A0A1G6MS30</accession>
<keyword evidence="1" id="KW-0812">Transmembrane</keyword>
<keyword evidence="4" id="KW-1185">Reference proteome</keyword>